<dbReference type="Gene3D" id="3.40.630.40">
    <property type="entry name" value="Zn-dependent exopeptidases"/>
    <property type="match status" value="1"/>
</dbReference>
<organism evidence="3 4">
    <name type="scientific">Ligilactobacillus pobuzihii</name>
    <dbReference type="NCBI Taxonomy" id="449659"/>
    <lineage>
        <taxon>Bacteria</taxon>
        <taxon>Bacillati</taxon>
        <taxon>Bacillota</taxon>
        <taxon>Bacilli</taxon>
        <taxon>Lactobacillales</taxon>
        <taxon>Lactobacillaceae</taxon>
        <taxon>Ligilactobacillus</taxon>
    </lineage>
</organism>
<dbReference type="GO" id="GO:0009253">
    <property type="term" value="P:peptidoglycan catabolic process"/>
    <property type="evidence" value="ECO:0007669"/>
    <property type="project" value="InterPro"/>
</dbReference>
<dbReference type="PANTHER" id="PTHR30404:SF7">
    <property type="entry name" value="CELL WALL AMIDASE LYTH-RELATED"/>
    <property type="match status" value="1"/>
</dbReference>
<comment type="caution">
    <text evidence="3">The sequence shown here is derived from an EMBL/GenBank/DDBJ whole genome shotgun (WGS) entry which is preliminary data.</text>
</comment>
<keyword evidence="1" id="KW-0472">Membrane</keyword>
<name>A0A0R2LTR9_9LACO</name>
<dbReference type="EMBL" id="JQCN01000001">
    <property type="protein sequence ID" value="KRO02701.1"/>
    <property type="molecule type" value="Genomic_DNA"/>
</dbReference>
<evidence type="ECO:0000313" key="4">
    <source>
        <dbReference type="Proteomes" id="UP000051886"/>
    </source>
</evidence>
<evidence type="ECO:0000313" key="3">
    <source>
        <dbReference type="EMBL" id="KRO02701.1"/>
    </source>
</evidence>
<feature type="transmembrane region" description="Helical" evidence="1">
    <location>
        <begin position="19"/>
        <end position="37"/>
    </location>
</feature>
<dbReference type="SMART" id="SM00646">
    <property type="entry name" value="Ami_3"/>
    <property type="match status" value="1"/>
</dbReference>
<dbReference type="InterPro" id="IPR050695">
    <property type="entry name" value="N-acetylmuramoyl_amidase_3"/>
</dbReference>
<dbReference type="Pfam" id="PF01520">
    <property type="entry name" value="Amidase_3"/>
    <property type="match status" value="1"/>
</dbReference>
<dbReference type="SUPFAM" id="SSF53187">
    <property type="entry name" value="Zn-dependent exopeptidases"/>
    <property type="match status" value="1"/>
</dbReference>
<feature type="domain" description="MurNAc-LAA" evidence="2">
    <location>
        <begin position="174"/>
        <end position="283"/>
    </location>
</feature>
<dbReference type="InterPro" id="IPR002508">
    <property type="entry name" value="MurNAc-LAA_cat"/>
</dbReference>
<protein>
    <submittedName>
        <fullName evidence="3">N-acetylmuramoyl-L-alanine amidase</fullName>
    </submittedName>
</protein>
<keyword evidence="1" id="KW-0812">Transmembrane</keyword>
<keyword evidence="1" id="KW-1133">Transmembrane helix</keyword>
<dbReference type="STRING" id="449659.IV66_GL000127"/>
<dbReference type="Gene3D" id="2.30.30.40">
    <property type="entry name" value="SH3 Domains"/>
    <property type="match status" value="1"/>
</dbReference>
<evidence type="ECO:0000259" key="2">
    <source>
        <dbReference type="SMART" id="SM00646"/>
    </source>
</evidence>
<dbReference type="OrthoDB" id="9806267at2"/>
<dbReference type="PANTHER" id="PTHR30404">
    <property type="entry name" value="N-ACETYLMURAMOYL-L-ALANINE AMIDASE"/>
    <property type="match status" value="1"/>
</dbReference>
<dbReference type="PATRIC" id="fig|449659.4.peg.126"/>
<dbReference type="Proteomes" id="UP000051886">
    <property type="component" value="Unassembled WGS sequence"/>
</dbReference>
<dbReference type="GO" id="GO:0030288">
    <property type="term" value="C:outer membrane-bounded periplasmic space"/>
    <property type="evidence" value="ECO:0007669"/>
    <property type="project" value="TreeGrafter"/>
</dbReference>
<reference evidence="3 4" key="1">
    <citation type="journal article" date="2015" name="Genome Announc.">
        <title>Expanding the biotechnology potential of lactobacilli through comparative genomics of 213 strains and associated genera.</title>
        <authorList>
            <person name="Sun Z."/>
            <person name="Harris H.M."/>
            <person name="McCann A."/>
            <person name="Guo C."/>
            <person name="Argimon S."/>
            <person name="Zhang W."/>
            <person name="Yang X."/>
            <person name="Jeffery I.B."/>
            <person name="Cooney J.C."/>
            <person name="Kagawa T.F."/>
            <person name="Liu W."/>
            <person name="Song Y."/>
            <person name="Salvetti E."/>
            <person name="Wrobel A."/>
            <person name="Rasinkangas P."/>
            <person name="Parkhill J."/>
            <person name="Rea M.C."/>
            <person name="O'Sullivan O."/>
            <person name="Ritari J."/>
            <person name="Douillard F.P."/>
            <person name="Paul Ross R."/>
            <person name="Yang R."/>
            <person name="Briner A.E."/>
            <person name="Felis G.E."/>
            <person name="de Vos W.M."/>
            <person name="Barrangou R."/>
            <person name="Klaenhammer T.R."/>
            <person name="Caufield P.W."/>
            <person name="Cui Y."/>
            <person name="Zhang H."/>
            <person name="O'Toole P.W."/>
        </authorList>
    </citation>
    <scope>NUCLEOTIDE SEQUENCE [LARGE SCALE GENOMIC DNA]</scope>
    <source>
        <strain evidence="3 4">NBRC 103219</strain>
    </source>
</reference>
<proteinExistence type="predicted"/>
<dbReference type="GO" id="GO:0008745">
    <property type="term" value="F:N-acetylmuramoyl-L-alanine amidase activity"/>
    <property type="evidence" value="ECO:0007669"/>
    <property type="project" value="InterPro"/>
</dbReference>
<dbReference type="AlphaFoldDB" id="A0A0R2LTR9"/>
<gene>
    <name evidence="3" type="ORF">IV66_GL000127</name>
</gene>
<dbReference type="CDD" id="cd02696">
    <property type="entry name" value="MurNAc-LAA"/>
    <property type="match status" value="1"/>
</dbReference>
<keyword evidence="4" id="KW-1185">Reference proteome</keyword>
<accession>A0A0R2LTR9</accession>
<sequence>MVELMYEVKHGKRVPLNKIILIGIILALSGILVYRTFSYFKQVEIQTTQAVIKKGPGIEYKDKKPLSQGERLKVIKTKYHWMYVKTDKNNFGWVADWMVDPSYKNPINSLADATIVLDPGHGGGDSGAVSNSNKDEKKYTLRYARQTAKQLRAKGAKVYLTRDDDSTVSLADRSKLAEQVHADVFISFHFDSAPEKNVASGYTTYYYNKGPSVRLANTINQQFNQLGLDNRGVDIGDFLVIRDNPQPAVLLEMGYINSERDFEQITSRNYQRKATSQIVSGLTQYFKREEK</sequence>
<evidence type="ECO:0000256" key="1">
    <source>
        <dbReference type="SAM" id="Phobius"/>
    </source>
</evidence>